<sequence length="316" mass="34852">MDPTPAAAPEDLESRHRREKKELMARVTALRHSVSKGDKRKKKEVATEITTLESELEARHAADRKAAAEQPLPDTAQHGSEPTSEQQALRAGDDDDDDGGDDEEASAPAGGMYGNFGQARKQGGKKNKAKQRLQRRADEQRRQQEEAEQEAAGMADVAADETRALGEAVRAHGLAVREIRADGHCLYSAIADQLTAVHSQPTAYPQVRQRAAAYMRSHQDDFIPFMAREDGEMFGDDDYARYCDDIERTAAWGGQQEITALSHALELPIHIYQVGTAVLRVGGEEYGEKPPVNLSYHRHAYGLGEHYNSLRPADGN</sequence>
<evidence type="ECO:0000313" key="1">
    <source>
        <dbReference type="EMBL" id="KAJ2773828.1"/>
    </source>
</evidence>
<organism evidence="1 2">
    <name type="scientific">Coemansia nantahalensis</name>
    <dbReference type="NCBI Taxonomy" id="2789366"/>
    <lineage>
        <taxon>Eukaryota</taxon>
        <taxon>Fungi</taxon>
        <taxon>Fungi incertae sedis</taxon>
        <taxon>Zoopagomycota</taxon>
        <taxon>Kickxellomycotina</taxon>
        <taxon>Kickxellomycetes</taxon>
        <taxon>Kickxellales</taxon>
        <taxon>Kickxellaceae</taxon>
        <taxon>Coemansia</taxon>
    </lineage>
</organism>
<name>A0ACC1K582_9FUNG</name>
<accession>A0ACC1K582</accession>
<dbReference type="Proteomes" id="UP001140234">
    <property type="component" value="Unassembled WGS sequence"/>
</dbReference>
<protein>
    <submittedName>
        <fullName evidence="1">OTU protein</fullName>
        <ecNumber evidence="1">3.4.19.12</ecNumber>
    </submittedName>
</protein>
<reference evidence="1" key="1">
    <citation type="submission" date="2022-07" db="EMBL/GenBank/DDBJ databases">
        <title>Phylogenomic reconstructions and comparative analyses of Kickxellomycotina fungi.</title>
        <authorList>
            <person name="Reynolds N.K."/>
            <person name="Stajich J.E."/>
            <person name="Barry K."/>
            <person name="Grigoriev I.V."/>
            <person name="Crous P."/>
            <person name="Smith M.E."/>
        </authorList>
    </citation>
    <scope>NUCLEOTIDE SEQUENCE</scope>
    <source>
        <strain evidence="1">CBS 109366</strain>
    </source>
</reference>
<dbReference type="EC" id="3.4.19.12" evidence="1"/>
<evidence type="ECO:0000313" key="2">
    <source>
        <dbReference type="Proteomes" id="UP001140234"/>
    </source>
</evidence>
<keyword evidence="2" id="KW-1185">Reference proteome</keyword>
<dbReference type="EMBL" id="JANBUJ010000172">
    <property type="protein sequence ID" value="KAJ2773828.1"/>
    <property type="molecule type" value="Genomic_DNA"/>
</dbReference>
<gene>
    <name evidence="1" type="primary">OTU2</name>
    <name evidence="1" type="ORF">IWQ57_001111</name>
</gene>
<comment type="caution">
    <text evidence="1">The sequence shown here is derived from an EMBL/GenBank/DDBJ whole genome shotgun (WGS) entry which is preliminary data.</text>
</comment>
<proteinExistence type="predicted"/>
<keyword evidence="1" id="KW-0378">Hydrolase</keyword>